<keyword evidence="5" id="KW-1133">Transmembrane helix</keyword>
<comment type="caution">
    <text evidence="7">The sequence shown here is derived from an EMBL/GenBank/DDBJ whole genome shotgun (WGS) entry which is preliminary data.</text>
</comment>
<keyword evidence="4" id="KW-0732">Signal</keyword>
<dbReference type="InterPro" id="IPR022049">
    <property type="entry name" value="FAM69_kinase_dom"/>
</dbReference>
<sequence>MKTRQRWILLVFMAMAAILLLLMWSGGITKSPSFMTASPISLTLDLDQLSDREKCPACFGVKMCPQIVTGNIKLSDWTKYKVTRYVNQKNIFYGQWDDGIGQRKVILKKLAHDHELDALDSTICERHGKNNNCDVSDSVRYLIDEYAHHSTLRPGEQILHGEKIGNGSDILLCPSIAKMDFLIDAASKFNKGQHAKTILANVLTTILVNPEPILLEAFPSSKGWPFPTFYGACGRIVVEEYVGRPLSSFVDESFKVRAYLALQLLKMANLFYENPTQFILYITDPQADNFAVVENTNIVKLVDLENLMVVDKELLIQSKVKDSDKLAVSESVTCEDQGRYTKECFSYSVDDLCDRPRTDHNYYAVCAGLLAPGLSYDFPQGLLHSIPDEDLNKLSSLPGLLTQCKNPTLGKLDLTRIEAAQQLINVLDSYLEHKK</sequence>
<evidence type="ECO:0000256" key="4">
    <source>
        <dbReference type="ARBA" id="ARBA00022729"/>
    </source>
</evidence>
<evidence type="ECO:0000259" key="6">
    <source>
        <dbReference type="Pfam" id="PF12260"/>
    </source>
</evidence>
<evidence type="ECO:0000313" key="7">
    <source>
        <dbReference type="EMBL" id="CAL8126814.1"/>
    </source>
</evidence>
<keyword evidence="8" id="KW-1185">Reference proteome</keyword>
<comment type="similarity">
    <text evidence="2">Belongs to the DIPK family.</text>
</comment>
<keyword evidence="5" id="KW-0812">Transmembrane</keyword>
<keyword evidence="3" id="KW-0964">Secreted</keyword>
<feature type="domain" description="FAM69 protein-kinase" evidence="6">
    <location>
        <begin position="205"/>
        <end position="406"/>
    </location>
</feature>
<reference evidence="7 8" key="1">
    <citation type="submission" date="2024-08" db="EMBL/GenBank/DDBJ databases">
        <authorList>
            <person name="Cucini C."/>
            <person name="Frati F."/>
        </authorList>
    </citation>
    <scope>NUCLEOTIDE SEQUENCE [LARGE SCALE GENOMIC DNA]</scope>
</reference>
<dbReference type="PANTHER" id="PTHR32073:SF7">
    <property type="entry name" value="GH11358P"/>
    <property type="match status" value="1"/>
</dbReference>
<organism evidence="7 8">
    <name type="scientific">Orchesella dallaii</name>
    <dbReference type="NCBI Taxonomy" id="48710"/>
    <lineage>
        <taxon>Eukaryota</taxon>
        <taxon>Metazoa</taxon>
        <taxon>Ecdysozoa</taxon>
        <taxon>Arthropoda</taxon>
        <taxon>Hexapoda</taxon>
        <taxon>Collembola</taxon>
        <taxon>Entomobryomorpha</taxon>
        <taxon>Entomobryoidea</taxon>
        <taxon>Orchesellidae</taxon>
        <taxon>Orchesellinae</taxon>
        <taxon>Orchesella</taxon>
    </lineage>
</organism>
<evidence type="ECO:0000256" key="2">
    <source>
        <dbReference type="ARBA" id="ARBA00006338"/>
    </source>
</evidence>
<dbReference type="PANTHER" id="PTHR32073">
    <property type="entry name" value="GH11358P"/>
    <property type="match status" value="1"/>
</dbReference>
<protein>
    <recommendedName>
        <fullName evidence="6">FAM69 protein-kinase domain-containing protein</fullName>
    </recommendedName>
</protein>
<keyword evidence="5" id="KW-0472">Membrane</keyword>
<proteinExistence type="inferred from homology"/>
<accession>A0ABP1RDP4</accession>
<evidence type="ECO:0000313" key="8">
    <source>
        <dbReference type="Proteomes" id="UP001642540"/>
    </source>
</evidence>
<dbReference type="Proteomes" id="UP001642540">
    <property type="component" value="Unassembled WGS sequence"/>
</dbReference>
<dbReference type="EMBL" id="CAXLJM020000072">
    <property type="protein sequence ID" value="CAL8126814.1"/>
    <property type="molecule type" value="Genomic_DNA"/>
</dbReference>
<name>A0ABP1RDP4_9HEXA</name>
<evidence type="ECO:0000256" key="1">
    <source>
        <dbReference type="ARBA" id="ARBA00004613"/>
    </source>
</evidence>
<dbReference type="Pfam" id="PF12260">
    <property type="entry name" value="PIP49_C"/>
    <property type="match status" value="1"/>
</dbReference>
<gene>
    <name evidence="7" type="ORF">ODALV1_LOCUS21564</name>
</gene>
<dbReference type="InterPro" id="IPR020519">
    <property type="entry name" value="DIPK2A/B"/>
</dbReference>
<evidence type="ECO:0000256" key="5">
    <source>
        <dbReference type="SAM" id="Phobius"/>
    </source>
</evidence>
<evidence type="ECO:0000256" key="3">
    <source>
        <dbReference type="ARBA" id="ARBA00022525"/>
    </source>
</evidence>
<feature type="transmembrane region" description="Helical" evidence="5">
    <location>
        <begin position="7"/>
        <end position="26"/>
    </location>
</feature>
<comment type="subcellular location">
    <subcellularLocation>
        <location evidence="1">Secreted</location>
    </subcellularLocation>
</comment>